<dbReference type="InterPro" id="IPR003439">
    <property type="entry name" value="ABC_transporter-like_ATP-bd"/>
</dbReference>
<dbReference type="SUPFAM" id="SSF52540">
    <property type="entry name" value="P-loop containing nucleoside triphosphate hydrolases"/>
    <property type="match status" value="1"/>
</dbReference>
<evidence type="ECO:0000313" key="6">
    <source>
        <dbReference type="EMBL" id="EYC07338.1"/>
    </source>
</evidence>
<organism evidence="6 7">
    <name type="scientific">Ancylostoma ceylanicum</name>
    <dbReference type="NCBI Taxonomy" id="53326"/>
    <lineage>
        <taxon>Eukaryota</taxon>
        <taxon>Metazoa</taxon>
        <taxon>Ecdysozoa</taxon>
        <taxon>Nematoda</taxon>
        <taxon>Chromadorea</taxon>
        <taxon>Rhabditida</taxon>
        <taxon>Rhabditina</taxon>
        <taxon>Rhabditomorpha</taxon>
        <taxon>Strongyloidea</taxon>
        <taxon>Ancylostomatidae</taxon>
        <taxon>Ancylostomatinae</taxon>
        <taxon>Ancylostoma</taxon>
    </lineage>
</organism>
<dbReference type="InterPro" id="IPR039421">
    <property type="entry name" value="Type_1_exporter"/>
</dbReference>
<dbReference type="InterPro" id="IPR027417">
    <property type="entry name" value="P-loop_NTPase"/>
</dbReference>
<dbReference type="PANTHER" id="PTHR43394:SF1">
    <property type="entry name" value="ATP-BINDING CASSETTE SUB-FAMILY B MEMBER 10, MITOCHONDRIAL"/>
    <property type="match status" value="1"/>
</dbReference>
<keyword evidence="7" id="KW-1185">Reference proteome</keyword>
<dbReference type="OrthoDB" id="6500128at2759"/>
<evidence type="ECO:0000256" key="3">
    <source>
        <dbReference type="ARBA" id="ARBA00022989"/>
    </source>
</evidence>
<accession>A0A016TYA4</accession>
<keyword evidence="3" id="KW-1133">Transmembrane helix</keyword>
<sequence>MSSSVLITYLAYLGKLDHNIYSLKNTVMDFRQCIVSTKKVFTYMKNTSNHQHKGLEKPQIAGTVEMNSVKFAYPSRPTEEVLKNINLKLKSGETVAFVGASGAGKSTIVSLMQQFYAPSDGSITLDGVPIQDIEREYFHTKIEFHIFSEHGNEFLR</sequence>
<dbReference type="PANTHER" id="PTHR43394">
    <property type="entry name" value="ATP-DEPENDENT PERMEASE MDL1, MITOCHONDRIAL"/>
    <property type="match status" value="1"/>
</dbReference>
<evidence type="ECO:0000256" key="2">
    <source>
        <dbReference type="ARBA" id="ARBA00022692"/>
    </source>
</evidence>
<dbReference type="STRING" id="53326.A0A016TYA4"/>
<dbReference type="GO" id="GO:0015421">
    <property type="term" value="F:ABC-type oligopeptide transporter activity"/>
    <property type="evidence" value="ECO:0007669"/>
    <property type="project" value="TreeGrafter"/>
</dbReference>
<comment type="subcellular location">
    <subcellularLocation>
        <location evidence="1">Membrane</location>
        <topology evidence="1">Multi-pass membrane protein</topology>
    </subcellularLocation>
</comment>
<evidence type="ECO:0000259" key="5">
    <source>
        <dbReference type="Pfam" id="PF00005"/>
    </source>
</evidence>
<dbReference type="GO" id="GO:0005524">
    <property type="term" value="F:ATP binding"/>
    <property type="evidence" value="ECO:0007669"/>
    <property type="project" value="InterPro"/>
</dbReference>
<evidence type="ECO:0000256" key="4">
    <source>
        <dbReference type="ARBA" id="ARBA00023136"/>
    </source>
</evidence>
<dbReference type="GO" id="GO:0016887">
    <property type="term" value="F:ATP hydrolysis activity"/>
    <property type="evidence" value="ECO:0007669"/>
    <property type="project" value="InterPro"/>
</dbReference>
<name>A0A016TYA4_9BILA</name>
<dbReference type="InterPro" id="IPR036640">
    <property type="entry name" value="ABC1_TM_sf"/>
</dbReference>
<gene>
    <name evidence="6" type="primary">Acey_s0071.g603</name>
    <name evidence="6" type="ORF">Y032_0071g603</name>
</gene>
<proteinExistence type="predicted"/>
<dbReference type="Gene3D" id="3.40.50.300">
    <property type="entry name" value="P-loop containing nucleotide triphosphate hydrolases"/>
    <property type="match status" value="1"/>
</dbReference>
<reference evidence="7" key="1">
    <citation type="journal article" date="2015" name="Nat. Genet.">
        <title>The genome and transcriptome of the zoonotic hookworm Ancylostoma ceylanicum identify infection-specific gene families.</title>
        <authorList>
            <person name="Schwarz E.M."/>
            <person name="Hu Y."/>
            <person name="Antoshechkin I."/>
            <person name="Miller M.M."/>
            <person name="Sternberg P.W."/>
            <person name="Aroian R.V."/>
        </authorList>
    </citation>
    <scope>NUCLEOTIDE SEQUENCE</scope>
    <source>
        <strain evidence="7">HY135</strain>
    </source>
</reference>
<keyword evidence="4" id="KW-0472">Membrane</keyword>
<evidence type="ECO:0000313" key="7">
    <source>
        <dbReference type="Proteomes" id="UP000024635"/>
    </source>
</evidence>
<dbReference type="Gene3D" id="1.20.1560.10">
    <property type="entry name" value="ABC transporter type 1, transmembrane domain"/>
    <property type="match status" value="1"/>
</dbReference>
<feature type="domain" description="ABC transporter" evidence="5">
    <location>
        <begin position="82"/>
        <end position="144"/>
    </location>
</feature>
<dbReference type="AlphaFoldDB" id="A0A016TYA4"/>
<dbReference type="Proteomes" id="UP000024635">
    <property type="component" value="Unassembled WGS sequence"/>
</dbReference>
<keyword evidence="2" id="KW-0812">Transmembrane</keyword>
<comment type="caution">
    <text evidence="6">The sequence shown here is derived from an EMBL/GenBank/DDBJ whole genome shotgun (WGS) entry which is preliminary data.</text>
</comment>
<protein>
    <recommendedName>
        <fullName evidence="5">ABC transporter domain-containing protein</fullName>
    </recommendedName>
</protein>
<evidence type="ECO:0000256" key="1">
    <source>
        <dbReference type="ARBA" id="ARBA00004141"/>
    </source>
</evidence>
<dbReference type="Pfam" id="PF00005">
    <property type="entry name" value="ABC_tran"/>
    <property type="match status" value="1"/>
</dbReference>
<dbReference type="GO" id="GO:0016020">
    <property type="term" value="C:membrane"/>
    <property type="evidence" value="ECO:0007669"/>
    <property type="project" value="UniProtKB-SubCell"/>
</dbReference>
<dbReference type="EMBL" id="JARK01001407">
    <property type="protein sequence ID" value="EYC07338.1"/>
    <property type="molecule type" value="Genomic_DNA"/>
</dbReference>